<dbReference type="GO" id="GO:0000976">
    <property type="term" value="F:transcription cis-regulatory region binding"/>
    <property type="evidence" value="ECO:0007669"/>
    <property type="project" value="TreeGrafter"/>
</dbReference>
<evidence type="ECO:0000256" key="5">
    <source>
        <dbReference type="ARBA" id="ARBA00023163"/>
    </source>
</evidence>
<keyword evidence="2" id="KW-0902">Two-component regulatory system</keyword>
<dbReference type="InterPro" id="IPR039420">
    <property type="entry name" value="WalR-like"/>
</dbReference>
<keyword evidence="9" id="KW-1185">Reference proteome</keyword>
<dbReference type="GO" id="GO:0006355">
    <property type="term" value="P:regulation of DNA-templated transcription"/>
    <property type="evidence" value="ECO:0007669"/>
    <property type="project" value="TreeGrafter"/>
</dbReference>
<dbReference type="Pfam" id="PF00072">
    <property type="entry name" value="Response_reg"/>
    <property type="match status" value="1"/>
</dbReference>
<keyword evidence="4" id="KW-0238">DNA-binding</keyword>
<gene>
    <name evidence="8" type="ORF">CDV28_10926</name>
</gene>
<organism evidence="8 9">
    <name type="scientific">Candidatus Electronema aureum</name>
    <dbReference type="NCBI Taxonomy" id="2005002"/>
    <lineage>
        <taxon>Bacteria</taxon>
        <taxon>Pseudomonadati</taxon>
        <taxon>Thermodesulfobacteriota</taxon>
        <taxon>Desulfobulbia</taxon>
        <taxon>Desulfobulbales</taxon>
        <taxon>Desulfobulbaceae</taxon>
        <taxon>Candidatus Electronema</taxon>
    </lineage>
</organism>
<protein>
    <submittedName>
        <fullName evidence="8">Response regulator receiver domain-containing protein</fullName>
    </submittedName>
</protein>
<dbReference type="Gene3D" id="3.40.50.2300">
    <property type="match status" value="1"/>
</dbReference>
<proteinExistence type="predicted"/>
<sequence length="210" mass="23774">MHSMKDAILVVDDQPANLKVLLSFLQTHNFQIYIADSGTRALHVLSKVIPDLVLLDVMMPDIDGFETCRRIKADQRLTGVPVIFMTALDSVEDKVAGFTAGGVDYITKPFQQVEVLARIKTHIMLRKREREIEQALAEIKTLTGILPICSYCKQIRNDKGYWQQVEEYIGQHSQALFSHGLCPDCYKKEMDSFLELTGQRKSKAQEAEGN</sequence>
<keyword evidence="1 6" id="KW-0597">Phosphoprotein</keyword>
<dbReference type="SMART" id="SM00448">
    <property type="entry name" value="REC"/>
    <property type="match status" value="1"/>
</dbReference>
<evidence type="ECO:0000256" key="4">
    <source>
        <dbReference type="ARBA" id="ARBA00023125"/>
    </source>
</evidence>
<evidence type="ECO:0000259" key="7">
    <source>
        <dbReference type="PROSITE" id="PS50110"/>
    </source>
</evidence>
<evidence type="ECO:0000256" key="2">
    <source>
        <dbReference type="ARBA" id="ARBA00023012"/>
    </source>
</evidence>
<dbReference type="PANTHER" id="PTHR48111:SF1">
    <property type="entry name" value="TWO-COMPONENT RESPONSE REGULATOR ORR33"/>
    <property type="match status" value="1"/>
</dbReference>
<keyword evidence="3" id="KW-0805">Transcription regulation</keyword>
<dbReference type="GO" id="GO:0000156">
    <property type="term" value="F:phosphorelay response regulator activity"/>
    <property type="evidence" value="ECO:0007669"/>
    <property type="project" value="TreeGrafter"/>
</dbReference>
<evidence type="ECO:0000313" key="9">
    <source>
        <dbReference type="Proteomes" id="UP000316238"/>
    </source>
</evidence>
<comment type="caution">
    <text evidence="8">The sequence shown here is derived from an EMBL/GenBank/DDBJ whole genome shotgun (WGS) entry which is preliminary data.</text>
</comment>
<evidence type="ECO:0000256" key="6">
    <source>
        <dbReference type="PROSITE-ProRule" id="PRU00169"/>
    </source>
</evidence>
<dbReference type="AlphaFoldDB" id="A0A521G2L7"/>
<accession>A0A521G2L7</accession>
<feature type="domain" description="Response regulatory" evidence="7">
    <location>
        <begin position="7"/>
        <end position="123"/>
    </location>
</feature>
<evidence type="ECO:0000256" key="3">
    <source>
        <dbReference type="ARBA" id="ARBA00023015"/>
    </source>
</evidence>
<dbReference type="CDD" id="cd19920">
    <property type="entry name" value="REC_PA4781-like"/>
    <property type="match status" value="1"/>
</dbReference>
<keyword evidence="5" id="KW-0804">Transcription</keyword>
<dbReference type="EMBL" id="NQJD01000009">
    <property type="protein sequence ID" value="TAA75213.1"/>
    <property type="molecule type" value="Genomic_DNA"/>
</dbReference>
<dbReference type="GO" id="GO:0032993">
    <property type="term" value="C:protein-DNA complex"/>
    <property type="evidence" value="ECO:0007669"/>
    <property type="project" value="TreeGrafter"/>
</dbReference>
<dbReference type="SUPFAM" id="SSF52172">
    <property type="entry name" value="CheY-like"/>
    <property type="match status" value="1"/>
</dbReference>
<dbReference type="PANTHER" id="PTHR48111">
    <property type="entry name" value="REGULATOR OF RPOS"/>
    <property type="match status" value="1"/>
</dbReference>
<evidence type="ECO:0000313" key="8">
    <source>
        <dbReference type="EMBL" id="TAA75213.1"/>
    </source>
</evidence>
<dbReference type="Proteomes" id="UP000316238">
    <property type="component" value="Unassembled WGS sequence"/>
</dbReference>
<evidence type="ECO:0000256" key="1">
    <source>
        <dbReference type="ARBA" id="ARBA00022553"/>
    </source>
</evidence>
<feature type="modified residue" description="4-aspartylphosphate" evidence="6">
    <location>
        <position position="56"/>
    </location>
</feature>
<dbReference type="PROSITE" id="PS50110">
    <property type="entry name" value="RESPONSE_REGULATORY"/>
    <property type="match status" value="1"/>
</dbReference>
<dbReference type="InterPro" id="IPR001789">
    <property type="entry name" value="Sig_transdc_resp-reg_receiver"/>
</dbReference>
<reference evidence="8" key="1">
    <citation type="submission" date="2017-07" db="EMBL/GenBank/DDBJ databases">
        <title>The cable genome - Insights into the physiology and evolution of filamentous bacteria capable of sulfide oxidation via long distance electron transfer.</title>
        <authorList>
            <person name="Thorup C."/>
            <person name="Bjerg J.T."/>
            <person name="Schreiber L."/>
            <person name="Nielsen L.P."/>
            <person name="Kjeldsen K.U."/>
            <person name="Boesen T."/>
            <person name="Boggild A."/>
            <person name="Meysman F."/>
            <person name="Geelhoed J."/>
            <person name="Schramm A."/>
        </authorList>
    </citation>
    <scope>NUCLEOTIDE SEQUENCE [LARGE SCALE GENOMIC DNA]</scope>
    <source>
        <strain evidence="8">GS</strain>
    </source>
</reference>
<name>A0A521G2L7_9BACT</name>
<dbReference type="GO" id="GO:0005829">
    <property type="term" value="C:cytosol"/>
    <property type="evidence" value="ECO:0007669"/>
    <property type="project" value="TreeGrafter"/>
</dbReference>
<dbReference type="InterPro" id="IPR011006">
    <property type="entry name" value="CheY-like_superfamily"/>
</dbReference>